<reference evidence="1 2" key="1">
    <citation type="journal article" date="2015" name="Genome Biol. Evol.">
        <title>Phylogenomic analyses indicate that early fungi evolved digesting cell walls of algal ancestors of land plants.</title>
        <authorList>
            <person name="Chang Y."/>
            <person name="Wang S."/>
            <person name="Sekimoto S."/>
            <person name="Aerts A.L."/>
            <person name="Choi C."/>
            <person name="Clum A."/>
            <person name="LaButti K.M."/>
            <person name="Lindquist E.A."/>
            <person name="Yee Ngan C."/>
            <person name="Ohm R.A."/>
            <person name="Salamov A.A."/>
            <person name="Grigoriev I.V."/>
            <person name="Spatafora J.W."/>
            <person name="Berbee M.L."/>
        </authorList>
    </citation>
    <scope>NUCLEOTIDE SEQUENCE [LARGE SCALE GENOMIC DNA]</scope>
    <source>
        <strain evidence="1 2">NRRL 28638</strain>
    </source>
</reference>
<proteinExistence type="predicted"/>
<protein>
    <recommendedName>
        <fullName evidence="3">Helix-turn-helix type 11 domain-containing protein</fullName>
    </recommendedName>
</protein>
<dbReference type="Gene3D" id="1.10.10.10">
    <property type="entry name" value="Winged helix-like DNA-binding domain superfamily/Winged helix DNA-binding domain"/>
    <property type="match status" value="5"/>
</dbReference>
<name>A0A137PHJ9_CONC2</name>
<accession>A0A137PHJ9</accession>
<dbReference type="EMBL" id="KQ964423">
    <property type="protein sequence ID" value="KXN74477.1"/>
    <property type="molecule type" value="Genomic_DNA"/>
</dbReference>
<dbReference type="InterPro" id="IPR036388">
    <property type="entry name" value="WH-like_DNA-bd_sf"/>
</dbReference>
<dbReference type="Pfam" id="PF13412">
    <property type="entry name" value="HTH_24"/>
    <property type="match status" value="1"/>
</dbReference>
<sequence length="453" mass="51076">MRTIHKWYNIFRSEEDISDKKPVIKHHKITDEFLIKLINENPELNMAELGKLAGTNASVISIRLKEINSDGERVKYKSKVAGRPKTFSDEALIKLSNDNPNSTIAELSSLVGASFSVVARRIKQINSSEEKIKCKSKRTGKKARFTDEYLISMINENPDLSMTKLGSLLGVSASTISFRLNRMKCKGENTKYIYKNCKNGTADENKAKTRISNQRIIDLINKNPELNMVELAKLAGISSSTISRRIKIIKNSGQQIDHKIKNPGDDEPKLGGRPRKFTDEFLIRLFDENPDLNLAELAKIADTSVKTLLGNIKKVNCDSVRINYTSKKEAPKFSDEFLINVINDNPDLNIGELSKLIGYSTKVISNRIKKMKCNGKVVNYVNKKPVPKSKVKLTEEYLINLINENPGLTMAELANLADVTPSTVSCRIRKINCNGIRVNYIYKNNQKIEEQSH</sequence>
<keyword evidence="2" id="KW-1185">Reference proteome</keyword>
<evidence type="ECO:0008006" key="3">
    <source>
        <dbReference type="Google" id="ProtNLM"/>
    </source>
</evidence>
<organism evidence="1 2">
    <name type="scientific">Conidiobolus coronatus (strain ATCC 28846 / CBS 209.66 / NRRL 28638)</name>
    <name type="common">Delacroixia coronata</name>
    <dbReference type="NCBI Taxonomy" id="796925"/>
    <lineage>
        <taxon>Eukaryota</taxon>
        <taxon>Fungi</taxon>
        <taxon>Fungi incertae sedis</taxon>
        <taxon>Zoopagomycota</taxon>
        <taxon>Entomophthoromycotina</taxon>
        <taxon>Entomophthoromycetes</taxon>
        <taxon>Entomophthorales</taxon>
        <taxon>Ancylistaceae</taxon>
        <taxon>Conidiobolus</taxon>
    </lineage>
</organism>
<dbReference type="Proteomes" id="UP000070444">
    <property type="component" value="Unassembled WGS sequence"/>
</dbReference>
<gene>
    <name evidence="1" type="ORF">CONCODRAFT_76858</name>
</gene>
<evidence type="ECO:0000313" key="1">
    <source>
        <dbReference type="EMBL" id="KXN74477.1"/>
    </source>
</evidence>
<dbReference type="AlphaFoldDB" id="A0A137PHJ9"/>
<evidence type="ECO:0000313" key="2">
    <source>
        <dbReference type="Proteomes" id="UP000070444"/>
    </source>
</evidence>